<dbReference type="EMBL" id="CAJNOT010004582">
    <property type="protein sequence ID" value="CAF1437730.1"/>
    <property type="molecule type" value="Genomic_DNA"/>
</dbReference>
<gene>
    <name evidence="5" type="ORF">FNK824_LOCUS27853</name>
    <name evidence="4" type="ORF">OTI717_LOCUS29465</name>
    <name evidence="2" type="ORF">RFH988_LOCUS36916</name>
    <name evidence="3" type="ORF">SEV965_LOCUS34893</name>
    <name evidence="1" type="ORF">ZHD862_LOCUS34677</name>
</gene>
<dbReference type="Proteomes" id="UP000663874">
    <property type="component" value="Unassembled WGS sequence"/>
</dbReference>
<dbReference type="Proteomes" id="UP000663864">
    <property type="component" value="Unassembled WGS sequence"/>
</dbReference>
<dbReference type="EMBL" id="CAJOBE010007397">
    <property type="protein sequence ID" value="CAF4034935.1"/>
    <property type="molecule type" value="Genomic_DNA"/>
</dbReference>
<evidence type="ECO:0000313" key="6">
    <source>
        <dbReference type="Proteomes" id="UP000663882"/>
    </source>
</evidence>
<dbReference type="EMBL" id="CAJNOU010005387">
    <property type="protein sequence ID" value="CAF1476470.1"/>
    <property type="molecule type" value="Genomic_DNA"/>
</dbReference>
<name>A0A815PWC6_9BILA</name>
<proteinExistence type="predicted"/>
<dbReference type="EMBL" id="CAJOAX010007434">
    <property type="protein sequence ID" value="CAF4009503.1"/>
    <property type="molecule type" value="Genomic_DNA"/>
</dbReference>
<comment type="caution">
    <text evidence="2">The sequence shown here is derived from an EMBL/GenBank/DDBJ whole genome shotgun (WGS) entry which is preliminary data.</text>
</comment>
<dbReference type="OrthoDB" id="2423195at2759"/>
<dbReference type="AlphaFoldDB" id="A0A815PWC6"/>
<evidence type="ECO:0000313" key="1">
    <source>
        <dbReference type="EMBL" id="CAF1437730.1"/>
    </source>
</evidence>
<evidence type="ECO:0000313" key="2">
    <source>
        <dbReference type="EMBL" id="CAF1454881.1"/>
    </source>
</evidence>
<accession>A0A815PWC6</accession>
<dbReference type="EMBL" id="CAJNOO010006766">
    <property type="protein sequence ID" value="CAF1454881.1"/>
    <property type="molecule type" value="Genomic_DNA"/>
</dbReference>
<organism evidence="2 6">
    <name type="scientific">Rotaria sordida</name>
    <dbReference type="NCBI Taxonomy" id="392033"/>
    <lineage>
        <taxon>Eukaryota</taxon>
        <taxon>Metazoa</taxon>
        <taxon>Spiralia</taxon>
        <taxon>Gnathifera</taxon>
        <taxon>Rotifera</taxon>
        <taxon>Eurotatoria</taxon>
        <taxon>Bdelloidea</taxon>
        <taxon>Philodinida</taxon>
        <taxon>Philodinidae</taxon>
        <taxon>Rotaria</taxon>
    </lineage>
</organism>
<evidence type="ECO:0000313" key="3">
    <source>
        <dbReference type="EMBL" id="CAF1476470.1"/>
    </source>
</evidence>
<dbReference type="Proteomes" id="UP000663823">
    <property type="component" value="Unassembled WGS sequence"/>
</dbReference>
<dbReference type="Proteomes" id="UP000663882">
    <property type="component" value="Unassembled WGS sequence"/>
</dbReference>
<evidence type="ECO:0000313" key="4">
    <source>
        <dbReference type="EMBL" id="CAF4009503.1"/>
    </source>
</evidence>
<sequence>MDIPNQRHFQEHLEKYYELLSRTCTDPEQCYVWLYKLINHILLPTLIRLGSMDTQTKVVDIEQTIEQTIIFPHIMLFTDEINQYRVAYAEFIRERDAQPHLTDYIDELRENEQLYPFLSFFNSSKIITTNPLDEFRVKMDTLPFSVKLYPVTTFLLKRLDNYANIQHLYPIVEFTNYLLCKYNYRIKRNDAAMKTVEDCLNEARTDRETIRILFNQFLHAWYKLDLKEVQAGCQRPAVDRPMTAANFARDTSLALLLINTSKDASSLLVVAYLHTLSKMQNEIIGYFNNTILNERIDFPHIRVQAIKAEHVFRFDAHELNAKLDRDGFMINFEYGKGRDLIYDFEEIEITLRNLVSCFHVLDYEELQVFNYQFELYAENTSLITQIRRRVQQQPLPMNEQEK</sequence>
<evidence type="ECO:0000313" key="5">
    <source>
        <dbReference type="EMBL" id="CAF4034935.1"/>
    </source>
</evidence>
<reference evidence="2" key="1">
    <citation type="submission" date="2021-02" db="EMBL/GenBank/DDBJ databases">
        <authorList>
            <person name="Nowell W R."/>
        </authorList>
    </citation>
    <scope>NUCLEOTIDE SEQUENCE</scope>
</reference>
<dbReference type="Proteomes" id="UP000663889">
    <property type="component" value="Unassembled WGS sequence"/>
</dbReference>
<protein>
    <submittedName>
        <fullName evidence="2">Uncharacterized protein</fullName>
    </submittedName>
</protein>